<feature type="coiled-coil region" evidence="17">
    <location>
        <begin position="89"/>
        <end position="116"/>
    </location>
</feature>
<dbReference type="PROSITE" id="PS50234">
    <property type="entry name" value="VWFA"/>
    <property type="match status" value="1"/>
</dbReference>
<gene>
    <name evidence="20" type="primary">Cacna2d1</name>
</gene>
<evidence type="ECO:0000256" key="8">
    <source>
        <dbReference type="ARBA" id="ARBA00022729"/>
    </source>
</evidence>
<keyword evidence="13" id="KW-0472">Membrane</keyword>
<keyword evidence="10" id="KW-0851">Voltage-gated channel</keyword>
<accession>A0A6F9D8R9</accession>
<dbReference type="PANTHER" id="PTHR10166:SF37">
    <property type="entry name" value="STOLID, ISOFORM H"/>
    <property type="match status" value="1"/>
</dbReference>
<comment type="subcellular location">
    <subcellularLocation>
        <location evidence="1">Membrane</location>
        <topology evidence="1">Single-pass type I membrane protein</topology>
    </subcellularLocation>
</comment>
<feature type="chain" id="PRO_5026052596" evidence="18">
    <location>
        <begin position="28"/>
        <end position="1163"/>
    </location>
</feature>
<name>A0A6F9D8R9_9ASCI</name>
<keyword evidence="7" id="KW-0479">Metal-binding</keyword>
<dbReference type="Gene3D" id="3.40.50.410">
    <property type="entry name" value="von Willebrand factor, type A domain"/>
    <property type="match status" value="1"/>
</dbReference>
<evidence type="ECO:0000313" key="20">
    <source>
        <dbReference type="EMBL" id="CAB3227404.1"/>
    </source>
</evidence>
<evidence type="ECO:0000256" key="5">
    <source>
        <dbReference type="ARBA" id="ARBA00022673"/>
    </source>
</evidence>
<evidence type="ECO:0000256" key="7">
    <source>
        <dbReference type="ARBA" id="ARBA00022723"/>
    </source>
</evidence>
<dbReference type="SMART" id="SM00327">
    <property type="entry name" value="VWA"/>
    <property type="match status" value="1"/>
</dbReference>
<evidence type="ECO:0000256" key="9">
    <source>
        <dbReference type="ARBA" id="ARBA00022837"/>
    </source>
</evidence>
<organism evidence="20">
    <name type="scientific">Phallusia mammillata</name>
    <dbReference type="NCBI Taxonomy" id="59560"/>
    <lineage>
        <taxon>Eukaryota</taxon>
        <taxon>Metazoa</taxon>
        <taxon>Chordata</taxon>
        <taxon>Tunicata</taxon>
        <taxon>Ascidiacea</taxon>
        <taxon>Phlebobranchia</taxon>
        <taxon>Ascidiidae</taxon>
        <taxon>Phallusia</taxon>
    </lineage>
</organism>
<keyword evidence="8 18" id="KW-0732">Signal</keyword>
<keyword evidence="6" id="KW-0812">Transmembrane</keyword>
<dbReference type="Pfam" id="PF00092">
    <property type="entry name" value="VWA"/>
    <property type="match status" value="1"/>
</dbReference>
<proteinExistence type="evidence at transcript level"/>
<dbReference type="Pfam" id="PF08473">
    <property type="entry name" value="VGCC_alpha2"/>
    <property type="match status" value="1"/>
</dbReference>
<evidence type="ECO:0000256" key="13">
    <source>
        <dbReference type="ARBA" id="ARBA00023136"/>
    </source>
</evidence>
<evidence type="ECO:0000256" key="14">
    <source>
        <dbReference type="ARBA" id="ARBA00023157"/>
    </source>
</evidence>
<dbReference type="InterPro" id="IPR002035">
    <property type="entry name" value="VWF_A"/>
</dbReference>
<feature type="signal peptide" evidence="18">
    <location>
        <begin position="1"/>
        <end position="27"/>
    </location>
</feature>
<dbReference type="GO" id="GO:0046872">
    <property type="term" value="F:metal ion binding"/>
    <property type="evidence" value="ECO:0007669"/>
    <property type="project" value="UniProtKB-KW"/>
</dbReference>
<dbReference type="GO" id="GO:0005891">
    <property type="term" value="C:voltage-gated calcium channel complex"/>
    <property type="evidence" value="ECO:0007669"/>
    <property type="project" value="TreeGrafter"/>
</dbReference>
<keyword evidence="4" id="KW-0109">Calcium transport</keyword>
<dbReference type="GO" id="GO:0005245">
    <property type="term" value="F:voltage-gated calcium channel activity"/>
    <property type="evidence" value="ECO:0007669"/>
    <property type="project" value="TreeGrafter"/>
</dbReference>
<feature type="domain" description="VWFA" evidence="19">
    <location>
        <begin position="282"/>
        <end position="465"/>
    </location>
</feature>
<keyword evidence="15" id="KW-0325">Glycoprotein</keyword>
<evidence type="ECO:0000256" key="17">
    <source>
        <dbReference type="SAM" id="Coils"/>
    </source>
</evidence>
<evidence type="ECO:0000256" key="2">
    <source>
        <dbReference type="ARBA" id="ARBA00007060"/>
    </source>
</evidence>
<keyword evidence="5" id="KW-0107">Calcium channel</keyword>
<dbReference type="Pfam" id="PF08399">
    <property type="entry name" value="VWA_N"/>
    <property type="match status" value="1"/>
</dbReference>
<comment type="similarity">
    <text evidence="2">Belongs to the calcium channel subunit alpha-2/delta family.</text>
</comment>
<evidence type="ECO:0000256" key="10">
    <source>
        <dbReference type="ARBA" id="ARBA00022882"/>
    </source>
</evidence>
<evidence type="ECO:0000256" key="4">
    <source>
        <dbReference type="ARBA" id="ARBA00022568"/>
    </source>
</evidence>
<dbReference type="InterPro" id="IPR051173">
    <property type="entry name" value="Ca_channel_alpha-2/delta"/>
</dbReference>
<keyword evidence="17" id="KW-0175">Coiled coil</keyword>
<keyword evidence="14" id="KW-1015">Disulfide bond</keyword>
<evidence type="ECO:0000256" key="6">
    <source>
        <dbReference type="ARBA" id="ARBA00022692"/>
    </source>
</evidence>
<evidence type="ECO:0000256" key="16">
    <source>
        <dbReference type="ARBA" id="ARBA00023303"/>
    </source>
</evidence>
<dbReference type="Gene3D" id="3.30.450.20">
    <property type="entry name" value="PAS domain"/>
    <property type="match status" value="1"/>
</dbReference>
<evidence type="ECO:0000256" key="1">
    <source>
        <dbReference type="ARBA" id="ARBA00004479"/>
    </source>
</evidence>
<dbReference type="SUPFAM" id="SSF53300">
    <property type="entry name" value="vWA-like"/>
    <property type="match status" value="1"/>
</dbReference>
<sequence>MARITTKTFAFCCVILYLDSTISGVFGQLDENDDSSLIWLGGLANRYGNEINNKVLENTIQRHQLQQIYLETNPTTNRVDGTSLLNDKVQKLSSLLQEANAKVQVLTEKAEATFQKHNDSSQLTNDDVRFYSDERNVTDLAPQANRSTLLYFNAKCHCGEQMPAGYDNHDCVLPFGGLAPSDRYQGNDVSFTTSAVQIPLDVYNEGPEVLSDIQWTQTLDESFRDQSCVNMTSRTRWSYVATDNGVYRYFPARQWNVGCSKIDIYDARDQPWFVQSVSSPKDILIMIDTSGSVVGLTLNLIRHSVRHLMDTLTENDYFNVFVFNEKAEFVNPTCPGLIQAVPMFKEMAHSWLEEITVGNASSFEVGFDFAFRHLNVTTSNTSRDLRASCNPIILLLTDGGAPYPENTFRKWNLQKQTRVFTYSVGKHFASTSTLKDMACNNRGKFDTIPSNSATHLVTKDYLGKISRGIAYSGRKSSKWSLPYEDHLGLGTVLSITRPIYQSSDDLQVGQKVKAVVGCDIMYRDVREAIEPAEISANAFAFGIENNGFAFYHPNLKQGRLGNPITTDIDDLEVHDVSKIRRSMIERENGETDLSAVFISNDGKHLSRAQYKYIYAPVQESLFSVSLALPTSNLNQLVASPPTSITLTDININKTNVVSYVSGLRCVPRVQSVTSSCQSDSVAPPSSVNASIQMVADGTACGAGKVDPSQTDVILLHGWVSKELLGRHWSMGVTHNAVRSMFVTSDSSPSVMRIQHQQLDEMSKKIESILSNPTQQDYFKRPLLSNATIYSVVKVGVTSPAVEEATNVTQQNMTTSAMTSDATAVTPTLGGEVAPTEQAISLIVASQPVTVATDPYVTTAVVGAVLDADVMAAIFFNMSVTQPCEDDCPKPNCWIQDSLCLILDDGGILITTNQDWQQNKVGEFYGSIDRDLMEALERDGVYVTSHVFDHQVVCNRSDVTDSAATRSYVIPTLTGLFQAGRLLLTSSLVALHNAFLLSLATLRSVLASADPIWTYDFSFSEVTSSNYKYEKKHCVYRRTVYEFGNVSDVTQGTASCTSICNRTYVATRIPDSNLLMIVADASGPCSVDRNFCFRPIVTLETEVSRDVQCPSDRFRRKPSDECFDAASYPAELDVDCGAHQLTQSTSAFILSVLTFLITQHIMAR</sequence>
<keyword evidence="12" id="KW-0406">Ion transport</keyword>
<evidence type="ECO:0000256" key="18">
    <source>
        <dbReference type="SAM" id="SignalP"/>
    </source>
</evidence>
<keyword evidence="3" id="KW-0813">Transport</keyword>
<evidence type="ECO:0000256" key="11">
    <source>
        <dbReference type="ARBA" id="ARBA00022989"/>
    </source>
</evidence>
<evidence type="ECO:0000256" key="15">
    <source>
        <dbReference type="ARBA" id="ARBA00023180"/>
    </source>
</evidence>
<dbReference type="AlphaFoldDB" id="A0A6F9D8R9"/>
<keyword evidence="16" id="KW-0407">Ion channel</keyword>
<dbReference type="InterPro" id="IPR013680">
    <property type="entry name" value="VDCC_a2/dsu"/>
</dbReference>
<dbReference type="EMBL" id="LR783538">
    <property type="protein sequence ID" value="CAB3227404.1"/>
    <property type="molecule type" value="mRNA"/>
</dbReference>
<reference evidence="20" key="1">
    <citation type="submission" date="2020-04" db="EMBL/GenBank/DDBJ databases">
        <authorList>
            <person name="Neveu A P."/>
        </authorList>
    </citation>
    <scope>NUCLEOTIDE SEQUENCE</scope>
    <source>
        <tissue evidence="20">Whole embryo</tissue>
    </source>
</reference>
<evidence type="ECO:0000259" key="19">
    <source>
        <dbReference type="PROSITE" id="PS50234"/>
    </source>
</evidence>
<dbReference type="InterPro" id="IPR013608">
    <property type="entry name" value="VWA_N"/>
</dbReference>
<evidence type="ECO:0000256" key="12">
    <source>
        <dbReference type="ARBA" id="ARBA00023065"/>
    </source>
</evidence>
<evidence type="ECO:0000256" key="3">
    <source>
        <dbReference type="ARBA" id="ARBA00022448"/>
    </source>
</evidence>
<dbReference type="InterPro" id="IPR036465">
    <property type="entry name" value="vWFA_dom_sf"/>
</dbReference>
<dbReference type="PANTHER" id="PTHR10166">
    <property type="entry name" value="VOLTAGE-DEPENDENT CALCIUM CHANNEL SUBUNIT ALPHA-2/DELTA-RELATED"/>
    <property type="match status" value="1"/>
</dbReference>
<protein>
    <submittedName>
        <fullName evidence="20">Voltage-dependent calcium channel subunit alpha-2/delta-1</fullName>
    </submittedName>
</protein>
<keyword evidence="9" id="KW-0106">Calcium</keyword>
<keyword evidence="11" id="KW-1133">Transmembrane helix</keyword>